<sequence>MGSVLATGPQPVVSPPVGAPPPPMSANPSIVQDDPSHSAGEQGIVSDKEVESSNTLNPGTFEDLHKKCKDVMPSVFEGAKLLVNKGLSSHFQISHTISMGSVQPSGYRFGGTYVGTKQYSPAEAFPILIGDVDPSGDLNANIIHRPFPNLQCKLAAQIQKSKFVAQQLTTDYKGSDFTASLTLGNIDVITESGVIVCHYLQRVTDRLAMGAELAYQYGQAVPGTQIGVLSVGGKYTGDKFTASGQIGGAGVHACYWHKASDQLQVGVELEANLRMQESVATIGYEIDMPKANVVFKGMFDSNMQVGAVLEKRLQPLPFTFALSAMMNHQKNMTRVGIGLILG</sequence>
<keyword evidence="4" id="KW-1134">Transmembrane beta strand</keyword>
<evidence type="ECO:0000256" key="9">
    <source>
        <dbReference type="ARBA" id="ARBA00023136"/>
    </source>
</evidence>
<protein>
    <submittedName>
        <fullName evidence="12">Mitochondrial import receptor subunit TOM40 homolog 1-like</fullName>
    </submittedName>
</protein>
<dbReference type="PANTHER" id="PTHR10802">
    <property type="entry name" value="MITOCHONDRIAL IMPORT RECEPTOR SUBUNIT TOM40"/>
    <property type="match status" value="1"/>
</dbReference>
<keyword evidence="7" id="KW-0653">Protein transport</keyword>
<dbReference type="CDD" id="cd07305">
    <property type="entry name" value="Porin3_Tom40"/>
    <property type="match status" value="1"/>
</dbReference>
<dbReference type="InterPro" id="IPR023614">
    <property type="entry name" value="Porin_dom_sf"/>
</dbReference>
<evidence type="ECO:0000256" key="8">
    <source>
        <dbReference type="ARBA" id="ARBA00023128"/>
    </source>
</evidence>
<evidence type="ECO:0000256" key="7">
    <source>
        <dbReference type="ARBA" id="ARBA00022927"/>
    </source>
</evidence>
<evidence type="ECO:0000256" key="2">
    <source>
        <dbReference type="ARBA" id="ARBA00010510"/>
    </source>
</evidence>
<accession>A0ABM1EQE1</accession>
<evidence type="ECO:0000256" key="3">
    <source>
        <dbReference type="ARBA" id="ARBA00022448"/>
    </source>
</evidence>
<comment type="similarity">
    <text evidence="2">Belongs to the Tom40 family.</text>
</comment>
<evidence type="ECO:0000256" key="6">
    <source>
        <dbReference type="ARBA" id="ARBA00022787"/>
    </source>
</evidence>
<evidence type="ECO:0000256" key="1">
    <source>
        <dbReference type="ARBA" id="ARBA00004374"/>
    </source>
</evidence>
<dbReference type="Proteomes" id="UP000695022">
    <property type="component" value="Unplaced"/>
</dbReference>
<reference evidence="12" key="1">
    <citation type="submission" date="2025-08" db="UniProtKB">
        <authorList>
            <consortium name="RefSeq"/>
        </authorList>
    </citation>
    <scope>IDENTIFICATION</scope>
</reference>
<name>A0ABM1EQE1_PRICU</name>
<evidence type="ECO:0000256" key="10">
    <source>
        <dbReference type="SAM" id="MobiDB-lite"/>
    </source>
</evidence>
<evidence type="ECO:0000313" key="12">
    <source>
        <dbReference type="RefSeq" id="XP_014674412.1"/>
    </source>
</evidence>
<feature type="compositionally biased region" description="Pro residues" evidence="10">
    <location>
        <begin position="12"/>
        <end position="25"/>
    </location>
</feature>
<evidence type="ECO:0000256" key="4">
    <source>
        <dbReference type="ARBA" id="ARBA00022452"/>
    </source>
</evidence>
<dbReference type="RefSeq" id="XP_014674412.1">
    <property type="nucleotide sequence ID" value="XM_014818926.1"/>
</dbReference>
<evidence type="ECO:0000256" key="5">
    <source>
        <dbReference type="ARBA" id="ARBA00022692"/>
    </source>
</evidence>
<dbReference type="Pfam" id="PF01459">
    <property type="entry name" value="Porin_3"/>
    <property type="match status" value="1"/>
</dbReference>
<dbReference type="InterPro" id="IPR027246">
    <property type="entry name" value="Porin_Euk/Tom40"/>
</dbReference>
<feature type="region of interest" description="Disordered" evidence="10">
    <location>
        <begin position="1"/>
        <end position="59"/>
    </location>
</feature>
<comment type="subcellular location">
    <subcellularLocation>
        <location evidence="1">Mitochondrion outer membrane</location>
        <topology evidence="1">Multi-pass membrane protein</topology>
    </subcellularLocation>
</comment>
<dbReference type="Gene3D" id="2.40.160.10">
    <property type="entry name" value="Porin"/>
    <property type="match status" value="2"/>
</dbReference>
<keyword evidence="8" id="KW-0496">Mitochondrion</keyword>
<keyword evidence="5" id="KW-0812">Transmembrane</keyword>
<evidence type="ECO:0000313" key="11">
    <source>
        <dbReference type="Proteomes" id="UP000695022"/>
    </source>
</evidence>
<dbReference type="InterPro" id="IPR037930">
    <property type="entry name" value="Tom40"/>
</dbReference>
<proteinExistence type="inferred from homology"/>
<keyword evidence="11" id="KW-1185">Reference proteome</keyword>
<keyword evidence="9" id="KW-0472">Membrane</keyword>
<keyword evidence="6" id="KW-1000">Mitochondrion outer membrane</keyword>
<gene>
    <name evidence="12" type="primary">LOC106814585</name>
</gene>
<keyword evidence="3" id="KW-0813">Transport</keyword>
<dbReference type="GeneID" id="106814585"/>
<organism evidence="11 12">
    <name type="scientific">Priapulus caudatus</name>
    <name type="common">Priapulid worm</name>
    <dbReference type="NCBI Taxonomy" id="37621"/>
    <lineage>
        <taxon>Eukaryota</taxon>
        <taxon>Metazoa</taxon>
        <taxon>Ecdysozoa</taxon>
        <taxon>Scalidophora</taxon>
        <taxon>Priapulida</taxon>
        <taxon>Priapulimorpha</taxon>
        <taxon>Priapulimorphida</taxon>
        <taxon>Priapulidae</taxon>
        <taxon>Priapulus</taxon>
    </lineage>
</organism>